<name>A0A2C6L9F1_9APIC</name>
<evidence type="ECO:0000256" key="1">
    <source>
        <dbReference type="SAM" id="Coils"/>
    </source>
</evidence>
<feature type="region of interest" description="Disordered" evidence="2">
    <location>
        <begin position="285"/>
        <end position="349"/>
    </location>
</feature>
<dbReference type="GeneID" id="94425704"/>
<reference evidence="3 4" key="1">
    <citation type="journal article" date="2017" name="Int. J. Parasitol.">
        <title>The genome of the protozoan parasite Cystoisospora suis and a reverse vaccinology approach to identify vaccine candidates.</title>
        <authorList>
            <person name="Palmieri N."/>
            <person name="Shrestha A."/>
            <person name="Ruttkowski B."/>
            <person name="Beck T."/>
            <person name="Vogl C."/>
            <person name="Tomley F."/>
            <person name="Blake D.P."/>
            <person name="Joachim A."/>
        </authorList>
    </citation>
    <scope>NUCLEOTIDE SEQUENCE [LARGE SCALE GENOMIC DNA]</scope>
    <source>
        <strain evidence="3 4">Wien I</strain>
    </source>
</reference>
<dbReference type="RefSeq" id="XP_067925529.1">
    <property type="nucleotide sequence ID" value="XM_068062493.1"/>
</dbReference>
<dbReference type="EMBL" id="MIGC01000973">
    <property type="protein sequence ID" value="PHJ23855.1"/>
    <property type="molecule type" value="Genomic_DNA"/>
</dbReference>
<keyword evidence="1" id="KW-0175">Coiled coil</keyword>
<accession>A0A2C6L9F1</accession>
<proteinExistence type="predicted"/>
<dbReference type="OrthoDB" id="333770at2759"/>
<dbReference type="AlphaFoldDB" id="A0A2C6L9F1"/>
<feature type="coiled-coil region" evidence="1">
    <location>
        <begin position="151"/>
        <end position="178"/>
    </location>
</feature>
<evidence type="ECO:0000313" key="3">
    <source>
        <dbReference type="EMBL" id="PHJ23855.1"/>
    </source>
</evidence>
<evidence type="ECO:0000256" key="2">
    <source>
        <dbReference type="SAM" id="MobiDB-lite"/>
    </source>
</evidence>
<gene>
    <name evidence="3" type="ORF">CSUI_002291</name>
</gene>
<evidence type="ECO:0000313" key="4">
    <source>
        <dbReference type="Proteomes" id="UP000221165"/>
    </source>
</evidence>
<protein>
    <submittedName>
        <fullName evidence="3">Uncharacterized protein</fullName>
    </submittedName>
</protein>
<sequence length="492" mass="56851">MLVLEPRGRFMRSSSPFCFSSIPSFLHFKYRRVFNVTCLGRTFCLQFSDPMLRTSTFENPYSVSHFSSEPPRRSRNTFEARSSRSLFADELRACDTSKQVLEILRSPSFPPSSPASSQGVMLLPQDCLAFLNALLRVQLLRRTGPEFLHFCDLLEESLRAYNVKVEKEEEERMKKDSQCAPARSRKQSSVVVEREETERRRADYGRFIRAVLQKLADLKAPLAFRRMVVYIEPHIRWLSPYDVAECLWGFATLQPPSWRAQNSDLVCLLIERLLTPAARRNEALRLREQQDSPHKREADSTRFPQREENRCLGTPWTRSGTGLADAPSEDTGSKGEEQTRQTEDRFGALGSTRALRDETELSWVVGDDSAGRGEEQKGAQKTLPREQLLLHSLPNLMLYRILFGIAKLDFRCKLSQTLFQVAAPLVRERLENKKDIFAPRYLVRLAWSFARLRVRDVPLFAAFARELRTVLDDLSYEELKVVKHVFEALEFW</sequence>
<dbReference type="VEuPathDB" id="ToxoDB:CSUI_002291"/>
<dbReference type="Proteomes" id="UP000221165">
    <property type="component" value="Unassembled WGS sequence"/>
</dbReference>
<comment type="caution">
    <text evidence="3">The sequence shown here is derived from an EMBL/GenBank/DDBJ whole genome shotgun (WGS) entry which is preliminary data.</text>
</comment>
<feature type="compositionally biased region" description="Basic and acidic residues" evidence="2">
    <location>
        <begin position="285"/>
        <end position="310"/>
    </location>
</feature>
<keyword evidence="4" id="KW-1185">Reference proteome</keyword>
<feature type="compositionally biased region" description="Basic and acidic residues" evidence="2">
    <location>
        <begin position="331"/>
        <end position="346"/>
    </location>
</feature>
<organism evidence="3 4">
    <name type="scientific">Cystoisospora suis</name>
    <dbReference type="NCBI Taxonomy" id="483139"/>
    <lineage>
        <taxon>Eukaryota</taxon>
        <taxon>Sar</taxon>
        <taxon>Alveolata</taxon>
        <taxon>Apicomplexa</taxon>
        <taxon>Conoidasida</taxon>
        <taxon>Coccidia</taxon>
        <taxon>Eucoccidiorida</taxon>
        <taxon>Eimeriorina</taxon>
        <taxon>Sarcocystidae</taxon>
        <taxon>Cystoisospora</taxon>
    </lineage>
</organism>